<accession>A0A7W7KCA8</accession>
<organism evidence="1 2">
    <name type="scientific">Novosphingobium chloroacetimidivorans</name>
    <dbReference type="NCBI Taxonomy" id="1428314"/>
    <lineage>
        <taxon>Bacteria</taxon>
        <taxon>Pseudomonadati</taxon>
        <taxon>Pseudomonadota</taxon>
        <taxon>Alphaproteobacteria</taxon>
        <taxon>Sphingomonadales</taxon>
        <taxon>Sphingomonadaceae</taxon>
        <taxon>Novosphingobium</taxon>
    </lineage>
</organism>
<proteinExistence type="predicted"/>
<protein>
    <submittedName>
        <fullName evidence="1">Uncharacterized protein</fullName>
    </submittedName>
</protein>
<evidence type="ECO:0000313" key="1">
    <source>
        <dbReference type="EMBL" id="MBB4859644.1"/>
    </source>
</evidence>
<dbReference type="AlphaFoldDB" id="A0A7W7KCA8"/>
<comment type="caution">
    <text evidence="1">The sequence shown here is derived from an EMBL/GenBank/DDBJ whole genome shotgun (WGS) entry which is preliminary data.</text>
</comment>
<reference evidence="1 2" key="1">
    <citation type="submission" date="2020-08" db="EMBL/GenBank/DDBJ databases">
        <title>Functional genomics of gut bacteria from endangered species of beetles.</title>
        <authorList>
            <person name="Carlos-Shanley C."/>
        </authorList>
    </citation>
    <scope>NUCLEOTIDE SEQUENCE [LARGE SCALE GENOMIC DNA]</scope>
    <source>
        <strain evidence="1 2">S00245</strain>
    </source>
</reference>
<dbReference type="Proteomes" id="UP000555448">
    <property type="component" value="Unassembled WGS sequence"/>
</dbReference>
<name>A0A7W7KCA8_9SPHN</name>
<dbReference type="EMBL" id="JACHLR010000013">
    <property type="protein sequence ID" value="MBB4859644.1"/>
    <property type="molecule type" value="Genomic_DNA"/>
</dbReference>
<evidence type="ECO:0000313" key="2">
    <source>
        <dbReference type="Proteomes" id="UP000555448"/>
    </source>
</evidence>
<gene>
    <name evidence="1" type="ORF">HNO88_002973</name>
</gene>
<sequence>MAELIGTQWSTLRDWIDAAPELEGKGALIRGGNGVLWQIKPLRTIDMLIKRFEKSVEQQAARNRKVRQATGINLPDAEDAASFAETKQMVDMTLAIVAAREKQGEFAPRREVLTFLEGYNASVTAAILGVRTRADPNGNLPPHVRAQVDDYLRSVATQVHAQAAKYIEEQRARLQQERVG</sequence>
<dbReference type="RefSeq" id="WP_184246932.1">
    <property type="nucleotide sequence ID" value="NZ_JACHLR010000013.1"/>
</dbReference>
<keyword evidence="2" id="KW-1185">Reference proteome</keyword>